<keyword evidence="4" id="KW-1185">Reference proteome</keyword>
<name>A0A8J5W7A4_ZIZPA</name>
<keyword evidence="2" id="KW-0812">Transmembrane</keyword>
<evidence type="ECO:0000313" key="4">
    <source>
        <dbReference type="Proteomes" id="UP000729402"/>
    </source>
</evidence>
<comment type="caution">
    <text evidence="3">The sequence shown here is derived from an EMBL/GenBank/DDBJ whole genome shotgun (WGS) entry which is preliminary data.</text>
</comment>
<gene>
    <name evidence="3" type="ORF">GUJ93_ZPchr0010g8142</name>
</gene>
<organism evidence="3 4">
    <name type="scientific">Zizania palustris</name>
    <name type="common">Northern wild rice</name>
    <dbReference type="NCBI Taxonomy" id="103762"/>
    <lineage>
        <taxon>Eukaryota</taxon>
        <taxon>Viridiplantae</taxon>
        <taxon>Streptophyta</taxon>
        <taxon>Embryophyta</taxon>
        <taxon>Tracheophyta</taxon>
        <taxon>Spermatophyta</taxon>
        <taxon>Magnoliopsida</taxon>
        <taxon>Liliopsida</taxon>
        <taxon>Poales</taxon>
        <taxon>Poaceae</taxon>
        <taxon>BOP clade</taxon>
        <taxon>Oryzoideae</taxon>
        <taxon>Oryzeae</taxon>
        <taxon>Zizaniinae</taxon>
        <taxon>Zizania</taxon>
    </lineage>
</organism>
<reference evidence="3" key="1">
    <citation type="journal article" date="2021" name="bioRxiv">
        <title>Whole Genome Assembly and Annotation of Northern Wild Rice, Zizania palustris L., Supports a Whole Genome Duplication in the Zizania Genus.</title>
        <authorList>
            <person name="Haas M."/>
            <person name="Kono T."/>
            <person name="Macchietto M."/>
            <person name="Millas R."/>
            <person name="McGilp L."/>
            <person name="Shao M."/>
            <person name="Duquette J."/>
            <person name="Hirsch C.N."/>
            <person name="Kimball J."/>
        </authorList>
    </citation>
    <scope>NUCLEOTIDE SEQUENCE</scope>
    <source>
        <tissue evidence="3">Fresh leaf tissue</tissue>
    </source>
</reference>
<dbReference type="OrthoDB" id="1936985at2759"/>
<evidence type="ECO:0000256" key="1">
    <source>
        <dbReference type="SAM" id="MobiDB-lite"/>
    </source>
</evidence>
<keyword evidence="2" id="KW-1133">Transmembrane helix</keyword>
<reference evidence="3" key="2">
    <citation type="submission" date="2021-02" db="EMBL/GenBank/DDBJ databases">
        <authorList>
            <person name="Kimball J.A."/>
            <person name="Haas M.W."/>
            <person name="Macchietto M."/>
            <person name="Kono T."/>
            <person name="Duquette J."/>
            <person name="Shao M."/>
        </authorList>
    </citation>
    <scope>NUCLEOTIDE SEQUENCE</scope>
    <source>
        <tissue evidence="3">Fresh leaf tissue</tissue>
    </source>
</reference>
<feature type="region of interest" description="Disordered" evidence="1">
    <location>
        <begin position="54"/>
        <end position="98"/>
    </location>
</feature>
<dbReference type="Proteomes" id="UP000729402">
    <property type="component" value="Unassembled WGS sequence"/>
</dbReference>
<sequence length="98" mass="10493">MLTAAAAVVVVFYELQSDHGVHRAIPAAFFTAMAVTAALYHVVSGLFAAPYPPRPREELEAEPLPPPVQLGEVSEEELRQYNGSDPIAPPDGHQGSDL</sequence>
<keyword evidence="2" id="KW-0472">Membrane</keyword>
<evidence type="ECO:0000313" key="3">
    <source>
        <dbReference type="EMBL" id="KAG8084219.1"/>
    </source>
</evidence>
<dbReference type="EMBL" id="JAAALK010000082">
    <property type="protein sequence ID" value="KAG8084219.1"/>
    <property type="molecule type" value="Genomic_DNA"/>
</dbReference>
<evidence type="ECO:0000256" key="2">
    <source>
        <dbReference type="SAM" id="Phobius"/>
    </source>
</evidence>
<feature type="transmembrane region" description="Helical" evidence="2">
    <location>
        <begin position="27"/>
        <end position="49"/>
    </location>
</feature>
<dbReference type="AlphaFoldDB" id="A0A8J5W7A4"/>
<accession>A0A8J5W7A4</accession>
<protein>
    <submittedName>
        <fullName evidence="3">Uncharacterized protein</fullName>
    </submittedName>
</protein>
<proteinExistence type="predicted"/>